<feature type="compositionally biased region" description="Basic and acidic residues" evidence="5">
    <location>
        <begin position="1"/>
        <end position="16"/>
    </location>
</feature>
<feature type="region of interest" description="Disordered" evidence="5">
    <location>
        <begin position="1"/>
        <end position="20"/>
    </location>
</feature>
<evidence type="ECO:0000256" key="3">
    <source>
        <dbReference type="ARBA" id="ARBA00022989"/>
    </source>
</evidence>
<keyword evidence="8" id="KW-1185">Reference proteome</keyword>
<dbReference type="GO" id="GO:0015499">
    <property type="term" value="F:formate transmembrane transporter activity"/>
    <property type="evidence" value="ECO:0007669"/>
    <property type="project" value="TreeGrafter"/>
</dbReference>
<evidence type="ECO:0000256" key="6">
    <source>
        <dbReference type="SAM" id="Phobius"/>
    </source>
</evidence>
<dbReference type="Proteomes" id="UP000559626">
    <property type="component" value="Unassembled WGS sequence"/>
</dbReference>
<evidence type="ECO:0000256" key="2">
    <source>
        <dbReference type="ARBA" id="ARBA00022692"/>
    </source>
</evidence>
<dbReference type="AlphaFoldDB" id="A0A7Y0FKQ4"/>
<feature type="transmembrane region" description="Helical" evidence="6">
    <location>
        <begin position="77"/>
        <end position="97"/>
    </location>
</feature>
<keyword evidence="2 6" id="KW-0812">Transmembrane</keyword>
<dbReference type="PANTHER" id="PTHR30520:SF2">
    <property type="entry name" value="INNER MEMBRANE PROTEIN YFDC"/>
    <property type="match status" value="1"/>
</dbReference>
<dbReference type="Gene3D" id="1.20.1080.10">
    <property type="entry name" value="Glycerol uptake facilitator protein"/>
    <property type="match status" value="1"/>
</dbReference>
<organism evidence="7 8">
    <name type="scientific">Hymenobacter polaris</name>
    <dbReference type="NCBI Taxonomy" id="2682546"/>
    <lineage>
        <taxon>Bacteria</taxon>
        <taxon>Pseudomonadati</taxon>
        <taxon>Bacteroidota</taxon>
        <taxon>Cytophagia</taxon>
        <taxon>Cytophagales</taxon>
        <taxon>Hymenobacteraceae</taxon>
        <taxon>Hymenobacter</taxon>
    </lineage>
</organism>
<name>A0A7Y0FKQ4_9BACT</name>
<keyword evidence="4 6" id="KW-0472">Membrane</keyword>
<dbReference type="InterPro" id="IPR023271">
    <property type="entry name" value="Aquaporin-like"/>
</dbReference>
<proteinExistence type="predicted"/>
<dbReference type="PANTHER" id="PTHR30520">
    <property type="entry name" value="FORMATE TRANSPORTER-RELATED"/>
    <property type="match status" value="1"/>
</dbReference>
<gene>
    <name evidence="7" type="ORF">HHL22_01120</name>
</gene>
<feature type="transmembrane region" description="Helical" evidence="6">
    <location>
        <begin position="43"/>
        <end position="65"/>
    </location>
</feature>
<evidence type="ECO:0000256" key="1">
    <source>
        <dbReference type="ARBA" id="ARBA00004141"/>
    </source>
</evidence>
<dbReference type="EMBL" id="JABBGH010000001">
    <property type="protein sequence ID" value="NML63795.1"/>
    <property type="molecule type" value="Genomic_DNA"/>
</dbReference>
<evidence type="ECO:0000256" key="4">
    <source>
        <dbReference type="ARBA" id="ARBA00023136"/>
    </source>
</evidence>
<comment type="caution">
    <text evidence="7">The sequence shown here is derived from an EMBL/GenBank/DDBJ whole genome shotgun (WGS) entry which is preliminary data.</text>
</comment>
<comment type="subcellular location">
    <subcellularLocation>
        <location evidence="1">Membrane</location>
        <topology evidence="1">Multi-pass membrane protein</topology>
    </subcellularLocation>
</comment>
<feature type="transmembrane region" description="Helical" evidence="6">
    <location>
        <begin position="196"/>
        <end position="221"/>
    </location>
</feature>
<evidence type="ECO:0000313" key="7">
    <source>
        <dbReference type="EMBL" id="NML63795.1"/>
    </source>
</evidence>
<evidence type="ECO:0000256" key="5">
    <source>
        <dbReference type="SAM" id="MobiDB-lite"/>
    </source>
</evidence>
<keyword evidence="3 6" id="KW-1133">Transmembrane helix</keyword>
<accession>A0A7Y0FKQ4</accession>
<dbReference type="GO" id="GO:0005886">
    <property type="term" value="C:plasma membrane"/>
    <property type="evidence" value="ECO:0007669"/>
    <property type="project" value="TreeGrafter"/>
</dbReference>
<feature type="transmembrane region" description="Helical" evidence="6">
    <location>
        <begin position="124"/>
        <end position="144"/>
    </location>
</feature>
<feature type="transmembrane region" description="Helical" evidence="6">
    <location>
        <begin position="165"/>
        <end position="190"/>
    </location>
</feature>
<dbReference type="RefSeq" id="WP_169529133.1">
    <property type="nucleotide sequence ID" value="NZ_JABBGH010000001.1"/>
</dbReference>
<dbReference type="Pfam" id="PF01226">
    <property type="entry name" value="Form_Nir_trans"/>
    <property type="match status" value="1"/>
</dbReference>
<protein>
    <submittedName>
        <fullName evidence="7">Formate/nitrite transporter family protein</fullName>
    </submittedName>
</protein>
<reference evidence="7 8" key="1">
    <citation type="submission" date="2020-04" db="EMBL/GenBank/DDBJ databases">
        <title>Hymenobacter polaris sp. nov., isolated from Arctic soil.</title>
        <authorList>
            <person name="Dahal R.H."/>
        </authorList>
    </citation>
    <scope>NUCLEOTIDE SEQUENCE [LARGE SCALE GENOMIC DNA]</scope>
    <source>
        <strain evidence="7 8">RP-2-7</strain>
    </source>
</reference>
<dbReference type="InterPro" id="IPR000292">
    <property type="entry name" value="For/NO2_transpt"/>
</dbReference>
<evidence type="ECO:0000313" key="8">
    <source>
        <dbReference type="Proteomes" id="UP000559626"/>
    </source>
</evidence>
<feature type="transmembrane region" description="Helical" evidence="6">
    <location>
        <begin position="233"/>
        <end position="260"/>
    </location>
</feature>
<sequence>MPDQASEKQDSQEAQERSAPSGKVIYRAILAEGQEELERPSAALFWSGLAAGLSMGFSMIAEGLLERYLPEAPWRPLVANLGYSVGFLIVILGRQQLFTENTLTPILPLLQQPTWACLRNVGRLWGIVLFTNLVGAFLLSLVVVHSTVFEAEAKAAFVHMGKLALAPGFGTVLLRGIFAGWLIALMVWLLPFAEEGRIWVIIFLTYVVGVGHFSHVIAGSVEVFTLAAAGKTTWAAALGGFTVPALLGNILGGVSLVAALNHAQVTAGQDEGNEQ</sequence>